<gene>
    <name evidence="9" type="ORF">BST26_16405</name>
</gene>
<evidence type="ECO:0000313" key="9">
    <source>
        <dbReference type="EMBL" id="ORA67078.1"/>
    </source>
</evidence>
<feature type="transmembrane region" description="Helical" evidence="8">
    <location>
        <begin position="118"/>
        <end position="139"/>
    </location>
</feature>
<reference evidence="9 10" key="1">
    <citation type="submission" date="2016-12" db="EMBL/GenBank/DDBJ databases">
        <title>The new phylogeny of genus Mycobacterium.</title>
        <authorList>
            <person name="Tortoli E."/>
            <person name="Trovato A."/>
            <person name="Cirillo D.M."/>
        </authorList>
    </citation>
    <scope>NUCLEOTIDE SEQUENCE [LARGE SCALE GENOMIC DNA]</scope>
    <source>
        <strain evidence="9 10">DSM 45130</strain>
    </source>
</reference>
<feature type="transmembrane region" description="Helical" evidence="8">
    <location>
        <begin position="93"/>
        <end position="112"/>
    </location>
</feature>
<feature type="transmembrane region" description="Helical" evidence="8">
    <location>
        <begin position="227"/>
        <end position="247"/>
    </location>
</feature>
<keyword evidence="10" id="KW-1185">Reference proteome</keyword>
<dbReference type="OrthoDB" id="5622164at2"/>
<keyword evidence="7 8" id="KW-0472">Membrane</keyword>
<feature type="transmembrane region" description="Helical" evidence="8">
    <location>
        <begin position="185"/>
        <end position="207"/>
    </location>
</feature>
<evidence type="ECO:0000256" key="6">
    <source>
        <dbReference type="ARBA" id="ARBA00022989"/>
    </source>
</evidence>
<dbReference type="CDD" id="cd06261">
    <property type="entry name" value="TM_PBP2"/>
    <property type="match status" value="1"/>
</dbReference>
<dbReference type="Gene3D" id="1.10.3720.10">
    <property type="entry name" value="MetI-like"/>
    <property type="match status" value="1"/>
</dbReference>
<comment type="subcellular location">
    <subcellularLocation>
        <location evidence="1">Cell inner membrane</location>
        <topology evidence="1">Multi-pass membrane protein</topology>
    </subcellularLocation>
    <subcellularLocation>
        <location evidence="8">Cell membrane</location>
        <topology evidence="8">Multi-pass membrane protein</topology>
    </subcellularLocation>
</comment>
<dbReference type="PANTHER" id="PTHR43357">
    <property type="entry name" value="INNER MEMBRANE ABC TRANSPORTER PERMEASE PROTEIN YDCV"/>
    <property type="match status" value="1"/>
</dbReference>
<dbReference type="SUPFAM" id="SSF161098">
    <property type="entry name" value="MetI-like"/>
    <property type="match status" value="1"/>
</dbReference>
<evidence type="ECO:0000313" key="10">
    <source>
        <dbReference type="Proteomes" id="UP000192801"/>
    </source>
</evidence>
<accession>A0A1X0D414</accession>
<dbReference type="InterPro" id="IPR000515">
    <property type="entry name" value="MetI-like"/>
</dbReference>
<dbReference type="RefSeq" id="WP_083032440.1">
    <property type="nucleotide sequence ID" value="NZ_AP022618.1"/>
</dbReference>
<sequence>MIRERWIRGSLALGFAVFFLFPLFAMADFSTRDLRTGGRTLASWRNLVSDPAMLDAIGASLGLAALTSLVLLVVLLPTLIWVRLRARWAQGPLEFLCLLPLVVPALVIVVGLRNVYLWIAYLLGDSPLTLTFVYVVLVLPFGYRALDTALAGVDLRTLVEAARSLGAGWTTTVVRVVIPNIWSGILAAAFISTAVVLGEYTIASLLTFHTLPVEIVAVGGTDGRTSIAASLAVLLFGFALLLGLTLLTGGRRRRNSAGV</sequence>
<keyword evidence="6 8" id="KW-1133">Transmembrane helix</keyword>
<protein>
    <submittedName>
        <fullName evidence="9">ABC transporter permease</fullName>
    </submittedName>
</protein>
<evidence type="ECO:0000256" key="2">
    <source>
        <dbReference type="ARBA" id="ARBA00022448"/>
    </source>
</evidence>
<name>A0A1X0D414_9MYCO</name>
<dbReference type="InterPro" id="IPR035906">
    <property type="entry name" value="MetI-like_sf"/>
</dbReference>
<dbReference type="STRING" id="444597.BST26_16405"/>
<keyword evidence="4" id="KW-0997">Cell inner membrane</keyword>
<evidence type="ECO:0000256" key="5">
    <source>
        <dbReference type="ARBA" id="ARBA00022692"/>
    </source>
</evidence>
<evidence type="ECO:0000256" key="7">
    <source>
        <dbReference type="ARBA" id="ARBA00023136"/>
    </source>
</evidence>
<dbReference type="Proteomes" id="UP000192801">
    <property type="component" value="Unassembled WGS sequence"/>
</dbReference>
<dbReference type="AlphaFoldDB" id="A0A1X0D414"/>
<keyword evidence="3" id="KW-1003">Cell membrane</keyword>
<dbReference type="PROSITE" id="PS50928">
    <property type="entry name" value="ABC_TM1"/>
    <property type="match status" value="1"/>
</dbReference>
<evidence type="ECO:0000256" key="3">
    <source>
        <dbReference type="ARBA" id="ARBA00022475"/>
    </source>
</evidence>
<evidence type="ECO:0000256" key="1">
    <source>
        <dbReference type="ARBA" id="ARBA00004429"/>
    </source>
</evidence>
<dbReference type="Pfam" id="PF00528">
    <property type="entry name" value="BPD_transp_1"/>
    <property type="match status" value="1"/>
</dbReference>
<dbReference type="GO" id="GO:0055085">
    <property type="term" value="P:transmembrane transport"/>
    <property type="evidence" value="ECO:0007669"/>
    <property type="project" value="InterPro"/>
</dbReference>
<keyword evidence="5 8" id="KW-0812">Transmembrane</keyword>
<dbReference type="GO" id="GO:0005886">
    <property type="term" value="C:plasma membrane"/>
    <property type="evidence" value="ECO:0007669"/>
    <property type="project" value="UniProtKB-SubCell"/>
</dbReference>
<comment type="similarity">
    <text evidence="8">Belongs to the binding-protein-dependent transport system permease family.</text>
</comment>
<proteinExistence type="inferred from homology"/>
<dbReference type="PANTHER" id="PTHR43357:SF4">
    <property type="entry name" value="INNER MEMBRANE ABC TRANSPORTER PERMEASE PROTEIN YDCV"/>
    <property type="match status" value="1"/>
</dbReference>
<organism evidence="9 10">
    <name type="scientific">Mycolicibacterium insubricum</name>
    <dbReference type="NCBI Taxonomy" id="444597"/>
    <lineage>
        <taxon>Bacteria</taxon>
        <taxon>Bacillati</taxon>
        <taxon>Actinomycetota</taxon>
        <taxon>Actinomycetes</taxon>
        <taxon>Mycobacteriales</taxon>
        <taxon>Mycobacteriaceae</taxon>
        <taxon>Mycolicibacterium</taxon>
    </lineage>
</organism>
<comment type="caution">
    <text evidence="9">The sequence shown here is derived from an EMBL/GenBank/DDBJ whole genome shotgun (WGS) entry which is preliminary data.</text>
</comment>
<dbReference type="EMBL" id="MVHS01000046">
    <property type="protein sequence ID" value="ORA67078.1"/>
    <property type="molecule type" value="Genomic_DNA"/>
</dbReference>
<keyword evidence="2 8" id="KW-0813">Transport</keyword>
<evidence type="ECO:0000256" key="4">
    <source>
        <dbReference type="ARBA" id="ARBA00022519"/>
    </source>
</evidence>
<evidence type="ECO:0000256" key="8">
    <source>
        <dbReference type="RuleBase" id="RU363032"/>
    </source>
</evidence>
<feature type="transmembrane region" description="Helical" evidence="8">
    <location>
        <begin position="56"/>
        <end position="81"/>
    </location>
</feature>